<dbReference type="EMBL" id="DVLC01000074">
    <property type="protein sequence ID" value="HIT46988.1"/>
    <property type="molecule type" value="Genomic_DNA"/>
</dbReference>
<dbReference type="Proteomes" id="UP000886881">
    <property type="component" value="Unassembled WGS sequence"/>
</dbReference>
<reference evidence="2" key="2">
    <citation type="journal article" date="2021" name="PeerJ">
        <title>Extensive microbial diversity within the chicken gut microbiome revealed by metagenomics and culture.</title>
        <authorList>
            <person name="Gilroy R."/>
            <person name="Ravi A."/>
            <person name="Getino M."/>
            <person name="Pursley I."/>
            <person name="Horton D.L."/>
            <person name="Alikhan N.F."/>
            <person name="Baker D."/>
            <person name="Gharbi K."/>
            <person name="Hall N."/>
            <person name="Watson M."/>
            <person name="Adriaenssens E.M."/>
            <person name="Foster-Nyarko E."/>
            <person name="Jarju S."/>
            <person name="Secka A."/>
            <person name="Antonio M."/>
            <person name="Oren A."/>
            <person name="Chaudhuri R.R."/>
            <person name="La Ragione R."/>
            <person name="Hildebrand F."/>
            <person name="Pallen M.J."/>
        </authorList>
    </citation>
    <scope>NUCLEOTIDE SEQUENCE</scope>
    <source>
        <strain evidence="2">ChiHecec2B26-709</strain>
    </source>
</reference>
<name>A0A9D1KHJ8_9BACT</name>
<sequence length="283" mass="32165">MKLITEIPLRRSKISLTRADRILTLGSCFSDNMAAHLRDAGFDMLANPFGTLYNPESIESAVRRLDSCEAYSEADCVEMGAGASRTCSFEHHTSFARKSAEEFLENANRRLEESRRFWKECNRVLVTYGTARVWRHGGRTVSNCLKRPAAEFTRDLLTLGRIERISENLVLAHPDKQFIFTVSPIRYLSEGAEANTISKALLHLGIQKAAASPSADYFPAWELMMDELRDYRFYAADLVHPSDVAVDYLWEKFLAFCIPESEYGAVRDAEKAARRLRHRQITG</sequence>
<dbReference type="AlphaFoldDB" id="A0A9D1KHJ8"/>
<proteinExistence type="predicted"/>
<comment type="caution">
    <text evidence="2">The sequence shown here is derived from an EMBL/GenBank/DDBJ whole genome shotgun (WGS) entry which is preliminary data.</text>
</comment>
<evidence type="ECO:0000313" key="2">
    <source>
        <dbReference type="EMBL" id="HIT46988.1"/>
    </source>
</evidence>
<gene>
    <name evidence="2" type="ORF">IAC35_03920</name>
</gene>
<feature type="domain" description="GSCFA" evidence="1">
    <location>
        <begin position="21"/>
        <end position="253"/>
    </location>
</feature>
<dbReference type="Pfam" id="PF08885">
    <property type="entry name" value="GSCFA"/>
    <property type="match status" value="1"/>
</dbReference>
<dbReference type="SUPFAM" id="SSF52266">
    <property type="entry name" value="SGNH hydrolase"/>
    <property type="match status" value="1"/>
</dbReference>
<evidence type="ECO:0000259" key="1">
    <source>
        <dbReference type="Pfam" id="PF08885"/>
    </source>
</evidence>
<organism evidence="2 3">
    <name type="scientific">Candidatus Cryptobacteroides merdipullorum</name>
    <dbReference type="NCBI Taxonomy" id="2840771"/>
    <lineage>
        <taxon>Bacteria</taxon>
        <taxon>Pseudomonadati</taxon>
        <taxon>Bacteroidota</taxon>
        <taxon>Bacteroidia</taxon>
        <taxon>Bacteroidales</taxon>
        <taxon>Candidatus Cryptobacteroides</taxon>
    </lineage>
</organism>
<protein>
    <submittedName>
        <fullName evidence="2">GSCFA domain-containing protein</fullName>
    </submittedName>
</protein>
<evidence type="ECO:0000313" key="3">
    <source>
        <dbReference type="Proteomes" id="UP000886881"/>
    </source>
</evidence>
<accession>A0A9D1KHJ8</accession>
<reference evidence="2" key="1">
    <citation type="submission" date="2020-10" db="EMBL/GenBank/DDBJ databases">
        <authorList>
            <person name="Gilroy R."/>
        </authorList>
    </citation>
    <scope>NUCLEOTIDE SEQUENCE</scope>
    <source>
        <strain evidence="2">ChiHecec2B26-709</strain>
    </source>
</reference>
<dbReference type="InterPro" id="IPR014982">
    <property type="entry name" value="GSCFA"/>
</dbReference>